<evidence type="ECO:0000259" key="1">
    <source>
        <dbReference type="Pfam" id="PF00144"/>
    </source>
</evidence>
<dbReference type="STRING" id="1367852.SAMN05216516_10228"/>
<feature type="domain" description="Beta-lactamase-related" evidence="1">
    <location>
        <begin position="100"/>
        <end position="310"/>
    </location>
</feature>
<dbReference type="Proteomes" id="UP000242222">
    <property type="component" value="Unassembled WGS sequence"/>
</dbReference>
<dbReference type="RefSeq" id="WP_407927853.1">
    <property type="nucleotide sequence ID" value="NZ_FOVC01000002.1"/>
</dbReference>
<dbReference type="EMBL" id="FOVC01000002">
    <property type="protein sequence ID" value="SFN03807.1"/>
    <property type="molecule type" value="Genomic_DNA"/>
</dbReference>
<dbReference type="InterPro" id="IPR001466">
    <property type="entry name" value="Beta-lactam-related"/>
</dbReference>
<organism evidence="2 3">
    <name type="scientific">Izhakiella capsodis</name>
    <dbReference type="NCBI Taxonomy" id="1367852"/>
    <lineage>
        <taxon>Bacteria</taxon>
        <taxon>Pseudomonadati</taxon>
        <taxon>Pseudomonadota</taxon>
        <taxon>Gammaproteobacteria</taxon>
        <taxon>Enterobacterales</taxon>
        <taxon>Erwiniaceae</taxon>
        <taxon>Izhakiella</taxon>
    </lineage>
</organism>
<keyword evidence="3" id="KW-1185">Reference proteome</keyword>
<gene>
    <name evidence="2" type="ORF">SAMN05216516_10228</name>
</gene>
<proteinExistence type="predicted"/>
<dbReference type="InterPro" id="IPR012338">
    <property type="entry name" value="Beta-lactam/transpept-like"/>
</dbReference>
<dbReference type="AlphaFoldDB" id="A0A1I4VRS1"/>
<dbReference type="SUPFAM" id="SSF56601">
    <property type="entry name" value="beta-lactamase/transpeptidase-like"/>
    <property type="match status" value="1"/>
</dbReference>
<dbReference type="Pfam" id="PF00144">
    <property type="entry name" value="Beta-lactamase"/>
    <property type="match status" value="1"/>
</dbReference>
<dbReference type="InterPro" id="IPR050789">
    <property type="entry name" value="Diverse_Enzym_Activities"/>
</dbReference>
<evidence type="ECO:0000313" key="3">
    <source>
        <dbReference type="Proteomes" id="UP000242222"/>
    </source>
</evidence>
<accession>A0A1I4VRS1</accession>
<dbReference type="PANTHER" id="PTHR43283">
    <property type="entry name" value="BETA-LACTAMASE-RELATED"/>
    <property type="match status" value="1"/>
</dbReference>
<protein>
    <submittedName>
        <fullName evidence="2">Beta-lactamase</fullName>
    </submittedName>
</protein>
<sequence length="375" mass="41455">MSGVFQGNAAETRCPIAELAVCPAPMDNPIPDVKNMLTWSQSERIVGFRNTYRSYSGDVFKAGNAEPLPVSYRNLDDVGYIYQGKHYGLQEYLRRNNVTAMMVIKDGHIVWDYYGNGNTKTTLWTSRSVGKSVVSTLLGIALKEGKISSLADPLSKYNPDVKGTVWQKVTLGQLLQHVSGVTWNEDYTNPHSDFAKLTQCEAGNNTYDCVSKLVLDPNRTAYAQPGEIWSYSSAGAWLLGDTLEKATGKSLAQYLQEKIWQPAGMVQDGVWQSYAKNKHDVGAHGVNATLQDWGKFGLFVMTGGELPDGTKCLPNNWIEQSRDWTKAKYSVSSNYPQVSTVFSGGTTVYPRLLKMSGQREGYRRIPCGPKGSLVS</sequence>
<dbReference type="Gene3D" id="3.40.710.10">
    <property type="entry name" value="DD-peptidase/beta-lactamase superfamily"/>
    <property type="match status" value="1"/>
</dbReference>
<name>A0A1I4VRS1_9GAMM</name>
<reference evidence="3" key="1">
    <citation type="submission" date="2016-10" db="EMBL/GenBank/DDBJ databases">
        <authorList>
            <person name="Varghese N."/>
            <person name="Submissions S."/>
        </authorList>
    </citation>
    <scope>NUCLEOTIDE SEQUENCE [LARGE SCALE GENOMIC DNA]</scope>
    <source>
        <strain evidence="3">N6PO6</strain>
    </source>
</reference>
<evidence type="ECO:0000313" key="2">
    <source>
        <dbReference type="EMBL" id="SFN03807.1"/>
    </source>
</evidence>
<dbReference type="PANTHER" id="PTHR43283:SF14">
    <property type="entry name" value="BLL8153 PROTEIN"/>
    <property type="match status" value="1"/>
</dbReference>